<comment type="caution">
    <text evidence="2">The sequence shown here is derived from an EMBL/GenBank/DDBJ whole genome shotgun (WGS) entry which is preliminary data.</text>
</comment>
<evidence type="ECO:0000313" key="2">
    <source>
        <dbReference type="EMBL" id="KZN37359.1"/>
    </source>
</evidence>
<evidence type="ECO:0008006" key="4">
    <source>
        <dbReference type="Google" id="ProtNLM"/>
    </source>
</evidence>
<dbReference type="Pfam" id="PF05258">
    <property type="entry name" value="DciA"/>
    <property type="match status" value="1"/>
</dbReference>
<dbReference type="InterPro" id="IPR007922">
    <property type="entry name" value="DciA-like"/>
</dbReference>
<feature type="compositionally biased region" description="Polar residues" evidence="1">
    <location>
        <begin position="134"/>
        <end position="143"/>
    </location>
</feature>
<evidence type="ECO:0000256" key="1">
    <source>
        <dbReference type="SAM" id="MobiDB-lite"/>
    </source>
</evidence>
<dbReference type="Proteomes" id="UP000076643">
    <property type="component" value="Unassembled WGS sequence"/>
</dbReference>
<dbReference type="EMBL" id="AUYB01000104">
    <property type="protein sequence ID" value="KZN37359.1"/>
    <property type="molecule type" value="Genomic_DNA"/>
</dbReference>
<feature type="region of interest" description="Disordered" evidence="1">
    <location>
        <begin position="116"/>
        <end position="153"/>
    </location>
</feature>
<reference evidence="2 3" key="1">
    <citation type="submission" date="2013-07" db="EMBL/GenBank/DDBJ databases">
        <title>Comparative Genomic and Metabolomic Analysis of Twelve Strains of Pseudoalteromonas luteoviolacea.</title>
        <authorList>
            <person name="Vynne N.G."/>
            <person name="Mansson M."/>
            <person name="Gram L."/>
        </authorList>
    </citation>
    <scope>NUCLEOTIDE SEQUENCE [LARGE SCALE GENOMIC DNA]</scope>
    <source>
        <strain evidence="2 3">DSM 6061</strain>
    </source>
</reference>
<name>A0A166WGC6_9GAMM</name>
<dbReference type="AlphaFoldDB" id="A0A166WGC6"/>
<gene>
    <name evidence="2" type="ORF">N475_16835</name>
</gene>
<accession>A0A166WGC6</accession>
<protein>
    <recommendedName>
        <fullName evidence="4">DUF721 domain-containing protein</fullName>
    </recommendedName>
</protein>
<organism evidence="2 3">
    <name type="scientific">Pseudoalteromonas luteoviolacea DSM 6061</name>
    <dbReference type="NCBI Taxonomy" id="1365250"/>
    <lineage>
        <taxon>Bacteria</taxon>
        <taxon>Pseudomonadati</taxon>
        <taxon>Pseudomonadota</taxon>
        <taxon>Gammaproteobacteria</taxon>
        <taxon>Alteromonadales</taxon>
        <taxon>Pseudoalteromonadaceae</taxon>
        <taxon>Pseudoalteromonas</taxon>
    </lineage>
</organism>
<sequence length="167" mass="18685">MYRIEEQAMAKNRFNPKPLSELAPKWSDKLTNYVEKSQDINALQSPLEEALGPILSKKCRVANYAQGTLFIEAASATLATRLGYLKMEILSAFRQSGLHDCGQIKITSNPEAQQRLQKELKQTPQKTPEKPGLSQETANQLSQLAEAAPPGLKEKLLKLASHRREKK</sequence>
<keyword evidence="3" id="KW-1185">Reference proteome</keyword>
<proteinExistence type="predicted"/>
<dbReference type="PATRIC" id="fig|1365250.3.peg.2961"/>
<evidence type="ECO:0000313" key="3">
    <source>
        <dbReference type="Proteomes" id="UP000076643"/>
    </source>
</evidence>